<dbReference type="OrthoDB" id="3204502at2759"/>
<reference evidence="3" key="1">
    <citation type="journal article" date="2012" name="Science">
        <title>The Paleozoic origin of enzymatic lignin decomposition reconstructed from 31 fungal genomes.</title>
        <authorList>
            <person name="Floudas D."/>
            <person name="Binder M."/>
            <person name="Riley R."/>
            <person name="Barry K."/>
            <person name="Blanchette R.A."/>
            <person name="Henrissat B."/>
            <person name="Martinez A.T."/>
            <person name="Otillar R."/>
            <person name="Spatafora J.W."/>
            <person name="Yadav J.S."/>
            <person name="Aerts A."/>
            <person name="Benoit I."/>
            <person name="Boyd A."/>
            <person name="Carlson A."/>
            <person name="Copeland A."/>
            <person name="Coutinho P.M."/>
            <person name="de Vries R.P."/>
            <person name="Ferreira P."/>
            <person name="Findley K."/>
            <person name="Foster B."/>
            <person name="Gaskell J."/>
            <person name="Glotzer D."/>
            <person name="Gorecki P."/>
            <person name="Heitman J."/>
            <person name="Hesse C."/>
            <person name="Hori C."/>
            <person name="Igarashi K."/>
            <person name="Jurgens J.A."/>
            <person name="Kallen N."/>
            <person name="Kersten P."/>
            <person name="Kohler A."/>
            <person name="Kuees U."/>
            <person name="Kumar T.K.A."/>
            <person name="Kuo A."/>
            <person name="LaButti K."/>
            <person name="Larrondo L.F."/>
            <person name="Lindquist E."/>
            <person name="Ling A."/>
            <person name="Lombard V."/>
            <person name="Lucas S."/>
            <person name="Lundell T."/>
            <person name="Martin R."/>
            <person name="McLaughlin D.J."/>
            <person name="Morgenstern I."/>
            <person name="Morin E."/>
            <person name="Murat C."/>
            <person name="Nagy L.G."/>
            <person name="Nolan M."/>
            <person name="Ohm R.A."/>
            <person name="Patyshakuliyeva A."/>
            <person name="Rokas A."/>
            <person name="Ruiz-Duenas F.J."/>
            <person name="Sabat G."/>
            <person name="Salamov A."/>
            <person name="Samejima M."/>
            <person name="Schmutz J."/>
            <person name="Slot J.C."/>
            <person name="St John F."/>
            <person name="Stenlid J."/>
            <person name="Sun H."/>
            <person name="Sun S."/>
            <person name="Syed K."/>
            <person name="Tsang A."/>
            <person name="Wiebenga A."/>
            <person name="Young D."/>
            <person name="Pisabarro A."/>
            <person name="Eastwood D.C."/>
            <person name="Martin F."/>
            <person name="Cullen D."/>
            <person name="Grigoriev I.V."/>
            <person name="Hibbett D.S."/>
        </authorList>
    </citation>
    <scope>NUCLEOTIDE SEQUENCE [LARGE SCALE GENOMIC DNA]</scope>
    <source>
        <strain evidence="3">RWD-64-598 SS2</strain>
    </source>
</reference>
<feature type="compositionally biased region" description="Basic and acidic residues" evidence="1">
    <location>
        <begin position="107"/>
        <end position="116"/>
    </location>
</feature>
<comment type="caution">
    <text evidence="2">The sequence shown here is derived from an EMBL/GenBank/DDBJ whole genome shotgun (WGS) entry which is preliminary data.</text>
</comment>
<dbReference type="EMBL" id="JH711573">
    <property type="protein sequence ID" value="EIW87356.1"/>
    <property type="molecule type" value="Genomic_DNA"/>
</dbReference>
<dbReference type="OMA" id="NACAMPE"/>
<name>A0A5M3N7S0_CONPW</name>
<protein>
    <submittedName>
        <fullName evidence="2">Uncharacterized protein</fullName>
    </submittedName>
</protein>
<dbReference type="KEGG" id="cput:CONPUDRAFT_141505"/>
<proteinExistence type="predicted"/>
<evidence type="ECO:0000313" key="3">
    <source>
        <dbReference type="Proteomes" id="UP000053558"/>
    </source>
</evidence>
<organism evidence="2 3">
    <name type="scientific">Coniophora puteana (strain RWD-64-598)</name>
    <name type="common">Brown rot fungus</name>
    <dbReference type="NCBI Taxonomy" id="741705"/>
    <lineage>
        <taxon>Eukaryota</taxon>
        <taxon>Fungi</taxon>
        <taxon>Dikarya</taxon>
        <taxon>Basidiomycota</taxon>
        <taxon>Agaricomycotina</taxon>
        <taxon>Agaricomycetes</taxon>
        <taxon>Agaricomycetidae</taxon>
        <taxon>Boletales</taxon>
        <taxon>Coniophorineae</taxon>
        <taxon>Coniophoraceae</taxon>
        <taxon>Coniophora</taxon>
    </lineage>
</organism>
<gene>
    <name evidence="2" type="ORF">CONPUDRAFT_141505</name>
</gene>
<dbReference type="Proteomes" id="UP000053558">
    <property type="component" value="Unassembled WGS sequence"/>
</dbReference>
<keyword evidence="3" id="KW-1185">Reference proteome</keyword>
<dbReference type="RefSeq" id="XP_007763874.1">
    <property type="nucleotide sequence ID" value="XM_007765684.1"/>
</dbReference>
<dbReference type="GeneID" id="19201636"/>
<feature type="region of interest" description="Disordered" evidence="1">
    <location>
        <begin position="242"/>
        <end position="320"/>
    </location>
</feature>
<evidence type="ECO:0000313" key="2">
    <source>
        <dbReference type="EMBL" id="EIW87356.1"/>
    </source>
</evidence>
<accession>A0A5M3N7S0</accession>
<evidence type="ECO:0000256" key="1">
    <source>
        <dbReference type="SAM" id="MobiDB-lite"/>
    </source>
</evidence>
<dbReference type="AlphaFoldDB" id="A0A5M3N7S0"/>
<feature type="region of interest" description="Disordered" evidence="1">
    <location>
        <begin position="129"/>
        <end position="197"/>
    </location>
</feature>
<sequence length="320" mass="34490">MSPRPILKQQRAALKQALPPLPSPSPFPFAACRVVDDLSTPHVHFPPTPGIVSGEAITHSASYYDRSSVVVQPNQCAMPGRHARTVEDDPSVQPASPSLSPSLIPFSKERAEERAQSLRMGSYFHPRAFEACEPEPPEPKPEERPFPACADPPTRPPALVPDVGSSSSESDESDGSIFTPPNPPSSPLPASNSKGQRSSLDFLSATLALNCHLHDGSNAAPSKDNIMASPIPRISSQDEIAAAMAFLPHPRPASPLAIRSRHHLSPSHTSSSRSRTPSPTRERRDRTRRSGRTARRKEPPMRMPDAFGLPALDDGCLGGF</sequence>
<feature type="region of interest" description="Disordered" evidence="1">
    <location>
        <begin position="80"/>
        <end position="116"/>
    </location>
</feature>
<feature type="compositionally biased region" description="Low complexity" evidence="1">
    <location>
        <begin position="266"/>
        <end position="279"/>
    </location>
</feature>
<feature type="compositionally biased region" description="Basic residues" evidence="1">
    <location>
        <begin position="286"/>
        <end position="295"/>
    </location>
</feature>
<feature type="compositionally biased region" description="Low complexity" evidence="1">
    <location>
        <begin position="91"/>
        <end position="106"/>
    </location>
</feature>